<evidence type="ECO:0000313" key="4">
    <source>
        <dbReference type="Proteomes" id="UP000814176"/>
    </source>
</evidence>
<feature type="region of interest" description="Disordered" evidence="1">
    <location>
        <begin position="1"/>
        <end position="86"/>
    </location>
</feature>
<sequence length="267" mass="28882">MPTLPAIKDSGADHNRDHDRRAEACAPAPGREPPVSTSSASSQTSASTPASASSPRSTIPPATTSAQQRARSRTIETQRVGSGLASPGSLGLPRILGVERLTLPGLPDHGLGASYTIYALTIVIQVSTLNTVLFPAAFPDHVRNFVSKLAPNAHKIKLKKNGITVDSIHQFYLDRKSGEHKYTVLTQFYELPTVGHSIIFCQHRHTADQITQRMMAQGHRATSLHSAKDTAERDTIIDSFREGREKVLITTSVIARGVNILQVEHGC</sequence>
<comment type="caution">
    <text evidence="3">The sequence shown here is derived from an EMBL/GenBank/DDBJ whole genome shotgun (WGS) entry which is preliminary data.</text>
</comment>
<evidence type="ECO:0000256" key="1">
    <source>
        <dbReference type="SAM" id="MobiDB-lite"/>
    </source>
</evidence>
<dbReference type="GO" id="GO:0016787">
    <property type="term" value="F:hydrolase activity"/>
    <property type="evidence" value="ECO:0007669"/>
    <property type="project" value="UniProtKB-KW"/>
</dbReference>
<dbReference type="InterPro" id="IPR001650">
    <property type="entry name" value="Helicase_C-like"/>
</dbReference>
<dbReference type="GeneID" id="72002008"/>
<dbReference type="Proteomes" id="UP000814176">
    <property type="component" value="Unassembled WGS sequence"/>
</dbReference>
<organism evidence="3 4">
    <name type="scientific">Rhodofomes roseus</name>
    <dbReference type="NCBI Taxonomy" id="34475"/>
    <lineage>
        <taxon>Eukaryota</taxon>
        <taxon>Fungi</taxon>
        <taxon>Dikarya</taxon>
        <taxon>Basidiomycota</taxon>
        <taxon>Agaricomycotina</taxon>
        <taxon>Agaricomycetes</taxon>
        <taxon>Polyporales</taxon>
        <taxon>Rhodofomes</taxon>
    </lineage>
</organism>
<keyword evidence="4" id="KW-1185">Reference proteome</keyword>
<evidence type="ECO:0000259" key="2">
    <source>
        <dbReference type="PROSITE" id="PS51194"/>
    </source>
</evidence>
<feature type="domain" description="Helicase C-terminal" evidence="2">
    <location>
        <begin position="184"/>
        <end position="267"/>
    </location>
</feature>
<dbReference type="InterPro" id="IPR027417">
    <property type="entry name" value="P-loop_NTPase"/>
</dbReference>
<keyword evidence="3" id="KW-0378">Hydrolase</keyword>
<name>A0ABQ8JX57_9APHY</name>
<evidence type="ECO:0000313" key="3">
    <source>
        <dbReference type="EMBL" id="KAH9828650.1"/>
    </source>
</evidence>
<accession>A0ABQ8JX57</accession>
<gene>
    <name evidence="3" type="ORF">C8Q71DRAFT_719172</name>
</gene>
<dbReference type="Pfam" id="PF00271">
    <property type="entry name" value="Helicase_C"/>
    <property type="match status" value="1"/>
</dbReference>
<reference evidence="3 4" key="1">
    <citation type="journal article" date="2021" name="Environ. Microbiol.">
        <title>Gene family expansions and transcriptome signatures uncover fungal adaptations to wood decay.</title>
        <authorList>
            <person name="Hage H."/>
            <person name="Miyauchi S."/>
            <person name="Viragh M."/>
            <person name="Drula E."/>
            <person name="Min B."/>
            <person name="Chaduli D."/>
            <person name="Navarro D."/>
            <person name="Favel A."/>
            <person name="Norest M."/>
            <person name="Lesage-Meessen L."/>
            <person name="Balint B."/>
            <person name="Merenyi Z."/>
            <person name="de Eugenio L."/>
            <person name="Morin E."/>
            <person name="Martinez A.T."/>
            <person name="Baldrian P."/>
            <person name="Stursova M."/>
            <person name="Martinez M.J."/>
            <person name="Novotny C."/>
            <person name="Magnuson J.K."/>
            <person name="Spatafora J.W."/>
            <person name="Maurice S."/>
            <person name="Pangilinan J."/>
            <person name="Andreopoulos W."/>
            <person name="LaButti K."/>
            <person name="Hundley H."/>
            <person name="Na H."/>
            <person name="Kuo A."/>
            <person name="Barry K."/>
            <person name="Lipzen A."/>
            <person name="Henrissat B."/>
            <person name="Riley R."/>
            <person name="Ahrendt S."/>
            <person name="Nagy L.G."/>
            <person name="Grigoriev I.V."/>
            <person name="Martin F."/>
            <person name="Rosso M.N."/>
        </authorList>
    </citation>
    <scope>NUCLEOTIDE SEQUENCE [LARGE SCALE GENOMIC DNA]</scope>
    <source>
        <strain evidence="3 4">CIRM-BRFM 1785</strain>
    </source>
</reference>
<dbReference type="PROSITE" id="PS51194">
    <property type="entry name" value="HELICASE_CTER"/>
    <property type="match status" value="1"/>
</dbReference>
<proteinExistence type="predicted"/>
<dbReference type="EMBL" id="JADCUA010000051">
    <property type="protein sequence ID" value="KAH9828650.1"/>
    <property type="molecule type" value="Genomic_DNA"/>
</dbReference>
<feature type="compositionally biased region" description="Basic and acidic residues" evidence="1">
    <location>
        <begin position="10"/>
        <end position="23"/>
    </location>
</feature>
<dbReference type="PANTHER" id="PTHR47958">
    <property type="entry name" value="ATP-DEPENDENT RNA HELICASE DBP3"/>
    <property type="match status" value="1"/>
</dbReference>
<dbReference type="RefSeq" id="XP_047772321.1">
    <property type="nucleotide sequence ID" value="XM_047921276.1"/>
</dbReference>
<dbReference type="Gene3D" id="3.40.50.300">
    <property type="entry name" value="P-loop containing nucleotide triphosphate hydrolases"/>
    <property type="match status" value="1"/>
</dbReference>
<dbReference type="SUPFAM" id="SSF52540">
    <property type="entry name" value="P-loop containing nucleoside triphosphate hydrolases"/>
    <property type="match status" value="1"/>
</dbReference>
<feature type="compositionally biased region" description="Low complexity" evidence="1">
    <location>
        <begin position="33"/>
        <end position="66"/>
    </location>
</feature>
<protein>
    <submittedName>
        <fullName evidence="3">P-loop containing nucleoside triphosphate hydrolase protein</fullName>
    </submittedName>
</protein>